<evidence type="ECO:0000313" key="3">
    <source>
        <dbReference type="Proteomes" id="UP000288178"/>
    </source>
</evidence>
<proteinExistence type="predicted"/>
<comment type="caution">
    <text evidence="2">The sequence shown here is derived from an EMBL/GenBank/DDBJ whole genome shotgun (WGS) entry which is preliminary data.</text>
</comment>
<gene>
    <name evidence="2" type="ORF">ENE75_09095</name>
</gene>
<dbReference type="NCBIfam" id="NF038132">
    <property type="entry name" value="PEP_NF038132"/>
    <property type="match status" value="1"/>
</dbReference>
<dbReference type="EMBL" id="SACT01000002">
    <property type="protein sequence ID" value="RVT52576.1"/>
    <property type="molecule type" value="Genomic_DNA"/>
</dbReference>
<dbReference type="AlphaFoldDB" id="A0A3S2UR80"/>
<accession>A0A3S2UR80</accession>
<dbReference type="RefSeq" id="WP_128197949.1">
    <property type="nucleotide sequence ID" value="NZ_SACT01000002.1"/>
</dbReference>
<feature type="chain" id="PRO_5018709731" evidence="1">
    <location>
        <begin position="30"/>
        <end position="286"/>
    </location>
</feature>
<keyword evidence="1" id="KW-0732">Signal</keyword>
<keyword evidence="3" id="KW-1185">Reference proteome</keyword>
<reference evidence="2 3" key="1">
    <citation type="submission" date="2019-01" db="EMBL/GenBank/DDBJ databases">
        <authorList>
            <person name="Chen W.-M."/>
        </authorList>
    </citation>
    <scope>NUCLEOTIDE SEQUENCE [LARGE SCALE GENOMIC DNA]</scope>
    <source>
        <strain evidence="2 3">ICH-3</strain>
    </source>
</reference>
<protein>
    <submittedName>
        <fullName evidence="2">PEP-CTERM sorting domain-containing protein</fullName>
    </submittedName>
</protein>
<evidence type="ECO:0000313" key="2">
    <source>
        <dbReference type="EMBL" id="RVT52576.1"/>
    </source>
</evidence>
<dbReference type="OrthoDB" id="5781575at2"/>
<name>A0A3S2UR80_9BURK</name>
<organism evidence="2 3">
    <name type="scientific">Rubrivivax albus</name>
    <dbReference type="NCBI Taxonomy" id="2499835"/>
    <lineage>
        <taxon>Bacteria</taxon>
        <taxon>Pseudomonadati</taxon>
        <taxon>Pseudomonadota</taxon>
        <taxon>Betaproteobacteria</taxon>
        <taxon>Burkholderiales</taxon>
        <taxon>Sphaerotilaceae</taxon>
        <taxon>Rubrivivax</taxon>
    </lineage>
</organism>
<dbReference type="Proteomes" id="UP000288178">
    <property type="component" value="Unassembled WGS sequence"/>
</dbReference>
<evidence type="ECO:0000256" key="1">
    <source>
        <dbReference type="SAM" id="SignalP"/>
    </source>
</evidence>
<feature type="signal peptide" evidence="1">
    <location>
        <begin position="1"/>
        <end position="29"/>
    </location>
</feature>
<sequence>MRTRHRPPRISHTVSAAALCLLAGPGLQAAEVAPPSGPGTCVGHCASAPATGDIGLSPAGSARYGLVTTAGSEAVGTSPLLLDGNSRGSGTETNGSRWTSATFDVDAGDTLSVWFNFVSTDGKGYDDYAWARLVDADDGTVVAWLFAAAATNSNTGKVVPGDVLDKADFDPDERIVDFDSWEFVSKSAEDPVDWAPLGVSNGSCWKDNAPGCGYTGWMQSQITFASDARLQLELGVVNWGDWAYDSGLAFDYAGLTAAVPEPSPLALWLCGMAAVPWLRSRRTGQR</sequence>